<evidence type="ECO:0000256" key="1">
    <source>
        <dbReference type="RuleBase" id="RU000628"/>
    </source>
</evidence>
<sequence>MQSFTPCTSYATGHGPSVPVPVPCCDGVKSMAGMMTTRADRVAACTCFQAAAAKMQGIDYGRVTTLPGHCNVDATFDFTPDVHCDTLPPRWPETVAGDSSTASHYAHCSGRS</sequence>
<dbReference type="SMART" id="SM00499">
    <property type="entry name" value="AAI"/>
    <property type="match status" value="1"/>
</dbReference>
<gene>
    <name evidence="3" type="ORF">ZIOFF_052695</name>
</gene>
<organism evidence="3 4">
    <name type="scientific">Zingiber officinale</name>
    <name type="common">Ginger</name>
    <name type="synonym">Amomum zingiber</name>
    <dbReference type="NCBI Taxonomy" id="94328"/>
    <lineage>
        <taxon>Eukaryota</taxon>
        <taxon>Viridiplantae</taxon>
        <taxon>Streptophyta</taxon>
        <taxon>Embryophyta</taxon>
        <taxon>Tracheophyta</taxon>
        <taxon>Spermatophyta</taxon>
        <taxon>Magnoliopsida</taxon>
        <taxon>Liliopsida</taxon>
        <taxon>Zingiberales</taxon>
        <taxon>Zingiberaceae</taxon>
        <taxon>Zingiber</taxon>
    </lineage>
</organism>
<dbReference type="InterPro" id="IPR016140">
    <property type="entry name" value="Bifunc_inhib/LTP/seed_store"/>
</dbReference>
<dbReference type="InterPro" id="IPR036312">
    <property type="entry name" value="Bifun_inhib/LTP/seed_sf"/>
</dbReference>
<reference evidence="3 4" key="1">
    <citation type="submission" date="2020-08" db="EMBL/GenBank/DDBJ databases">
        <title>Plant Genome Project.</title>
        <authorList>
            <person name="Zhang R.-G."/>
        </authorList>
    </citation>
    <scope>NUCLEOTIDE SEQUENCE [LARGE SCALE GENOMIC DNA]</scope>
    <source>
        <tissue evidence="3">Rhizome</tissue>
    </source>
</reference>
<evidence type="ECO:0000259" key="2">
    <source>
        <dbReference type="SMART" id="SM00499"/>
    </source>
</evidence>
<dbReference type="Proteomes" id="UP000734854">
    <property type="component" value="Unassembled WGS sequence"/>
</dbReference>
<evidence type="ECO:0000313" key="3">
    <source>
        <dbReference type="EMBL" id="KAG6491355.1"/>
    </source>
</evidence>
<evidence type="ECO:0000313" key="4">
    <source>
        <dbReference type="Proteomes" id="UP000734854"/>
    </source>
</evidence>
<dbReference type="Pfam" id="PF00234">
    <property type="entry name" value="Tryp_alpha_amyl"/>
    <property type="match status" value="1"/>
</dbReference>
<dbReference type="PRINTS" id="PR00382">
    <property type="entry name" value="LIPIDTRNSFER"/>
</dbReference>
<dbReference type="EMBL" id="JACMSC010000014">
    <property type="protein sequence ID" value="KAG6491355.1"/>
    <property type="molecule type" value="Genomic_DNA"/>
</dbReference>
<keyword evidence="4" id="KW-1185">Reference proteome</keyword>
<dbReference type="GO" id="GO:0008289">
    <property type="term" value="F:lipid binding"/>
    <property type="evidence" value="ECO:0007669"/>
    <property type="project" value="UniProtKB-KW"/>
</dbReference>
<feature type="domain" description="Bifunctional inhibitor/plant lipid transfer protein/seed storage helical" evidence="2">
    <location>
        <begin position="7"/>
        <end position="84"/>
    </location>
</feature>
<comment type="similarity">
    <text evidence="1">Belongs to the plant LTP family.</text>
</comment>
<dbReference type="GO" id="GO:0006869">
    <property type="term" value="P:lipid transport"/>
    <property type="evidence" value="ECO:0007669"/>
    <property type="project" value="InterPro"/>
</dbReference>
<comment type="function">
    <text evidence="1">Plant non-specific lipid-transfer proteins transfer phospholipids as well as galactolipids across membranes. May play a role in wax or cutin deposition in the cell walls of expanding epidermal cells and certain secretory tissues.</text>
</comment>
<dbReference type="InterPro" id="IPR000528">
    <property type="entry name" value="Plant_nsLTP"/>
</dbReference>
<comment type="caution">
    <text evidence="3">The sequence shown here is derived from an EMBL/GenBank/DDBJ whole genome shotgun (WGS) entry which is preliminary data.</text>
</comment>
<keyword evidence="1" id="KW-0446">Lipid-binding</keyword>
<dbReference type="CDD" id="cd01960">
    <property type="entry name" value="nsLTP1"/>
    <property type="match status" value="1"/>
</dbReference>
<dbReference type="SUPFAM" id="SSF47699">
    <property type="entry name" value="Bifunctional inhibitor/lipid-transfer protein/seed storage 2S albumin"/>
    <property type="match status" value="1"/>
</dbReference>
<name>A0A8J5KIW4_ZINOF</name>
<accession>A0A8J5KIW4</accession>
<keyword evidence="1" id="KW-0813">Transport</keyword>
<dbReference type="AlphaFoldDB" id="A0A8J5KIW4"/>
<dbReference type="PANTHER" id="PTHR33076">
    <property type="entry name" value="NON-SPECIFIC LIPID-TRANSFER PROTEIN 2-RELATED"/>
    <property type="match status" value="1"/>
</dbReference>
<dbReference type="Gene3D" id="1.10.110.10">
    <property type="entry name" value="Plant lipid-transfer and hydrophobic proteins"/>
    <property type="match status" value="1"/>
</dbReference>
<protein>
    <recommendedName>
        <fullName evidence="1">Non-specific lipid-transfer protein</fullName>
    </recommendedName>
</protein>
<proteinExistence type="inferred from homology"/>